<name>A0A6P1T079_9RHOB</name>
<proteinExistence type="predicted"/>
<reference evidence="1 2" key="1">
    <citation type="submission" date="2019-12" db="EMBL/GenBank/DDBJ databases">
        <title>Complete genome sequence of Algicella marina strain 9Alg 56(T) isolated from the red alga Tichocarpus crinitus.</title>
        <authorList>
            <person name="Kim S.-G."/>
            <person name="Nedashkovskaya O.I."/>
        </authorList>
    </citation>
    <scope>NUCLEOTIDE SEQUENCE [LARGE SCALE GENOMIC DNA]</scope>
    <source>
        <strain evidence="1 2">9Alg 56</strain>
    </source>
</reference>
<gene>
    <name evidence="1" type="ORF">GO499_01245</name>
</gene>
<organism evidence="1 2">
    <name type="scientific">Algicella marina</name>
    <dbReference type="NCBI Taxonomy" id="2683284"/>
    <lineage>
        <taxon>Bacteria</taxon>
        <taxon>Pseudomonadati</taxon>
        <taxon>Pseudomonadota</taxon>
        <taxon>Alphaproteobacteria</taxon>
        <taxon>Rhodobacterales</taxon>
        <taxon>Paracoccaceae</taxon>
        <taxon>Algicella</taxon>
    </lineage>
</organism>
<dbReference type="EMBL" id="CP046620">
    <property type="protein sequence ID" value="QHQ33902.1"/>
    <property type="molecule type" value="Genomic_DNA"/>
</dbReference>
<protein>
    <submittedName>
        <fullName evidence="1">Uncharacterized protein</fullName>
    </submittedName>
</protein>
<dbReference type="RefSeq" id="WP_161860473.1">
    <property type="nucleotide sequence ID" value="NZ_CP046620.1"/>
</dbReference>
<evidence type="ECO:0000313" key="2">
    <source>
        <dbReference type="Proteomes" id="UP000464495"/>
    </source>
</evidence>
<dbReference type="Proteomes" id="UP000464495">
    <property type="component" value="Chromosome"/>
</dbReference>
<accession>A0A6P1T079</accession>
<evidence type="ECO:0000313" key="1">
    <source>
        <dbReference type="EMBL" id="QHQ33902.1"/>
    </source>
</evidence>
<keyword evidence="2" id="KW-1185">Reference proteome</keyword>
<sequence>MNKLATIEDLESLGFVGGVSVRTLRDRSGVVPREPGVYCVAAPSDLEPRWLQIGTGGFFKGKDPNVGLLELERNWVRTSLLLYFGRASAGKANQRGLKKRTNELVRFGMGEAVGHWGGRLLWQIEQSDTLLLFWKTSEEPEVEKARLIEAFLGAHGSKPFAVL</sequence>
<dbReference type="KEGG" id="amaq:GO499_01245"/>
<dbReference type="AlphaFoldDB" id="A0A6P1T079"/>